<feature type="compositionally biased region" description="Basic and acidic residues" evidence="1">
    <location>
        <begin position="1"/>
        <end position="14"/>
    </location>
</feature>
<protein>
    <submittedName>
        <fullName evidence="2">Uncharacterized protein</fullName>
    </submittedName>
</protein>
<feature type="region of interest" description="Disordered" evidence="1">
    <location>
        <begin position="1"/>
        <end position="66"/>
    </location>
</feature>
<dbReference type="AlphaFoldDB" id="A0A4S2L6X4"/>
<reference evidence="2 3" key="1">
    <citation type="journal article" date="2019" name="Philos. Trans. R. Soc. Lond., B, Biol. Sci.">
        <title>Ant behaviour and brain gene expression of defending hosts depend on the ecological success of the intruding social parasite.</title>
        <authorList>
            <person name="Kaur R."/>
            <person name="Stoldt M."/>
            <person name="Jongepier E."/>
            <person name="Feldmeyer B."/>
            <person name="Menzel F."/>
            <person name="Bornberg-Bauer E."/>
            <person name="Foitzik S."/>
        </authorList>
    </citation>
    <scope>NUCLEOTIDE SEQUENCE [LARGE SCALE GENOMIC DNA]</scope>
    <source>
        <tissue evidence="2">Whole body</tissue>
    </source>
</reference>
<dbReference type="Proteomes" id="UP000310200">
    <property type="component" value="Unassembled WGS sequence"/>
</dbReference>
<evidence type="ECO:0000313" key="2">
    <source>
        <dbReference type="EMBL" id="TGZ56359.1"/>
    </source>
</evidence>
<organism evidence="2 3">
    <name type="scientific">Temnothorax longispinosus</name>
    <dbReference type="NCBI Taxonomy" id="300112"/>
    <lineage>
        <taxon>Eukaryota</taxon>
        <taxon>Metazoa</taxon>
        <taxon>Ecdysozoa</taxon>
        <taxon>Arthropoda</taxon>
        <taxon>Hexapoda</taxon>
        <taxon>Insecta</taxon>
        <taxon>Pterygota</taxon>
        <taxon>Neoptera</taxon>
        <taxon>Endopterygota</taxon>
        <taxon>Hymenoptera</taxon>
        <taxon>Apocrita</taxon>
        <taxon>Aculeata</taxon>
        <taxon>Formicoidea</taxon>
        <taxon>Formicidae</taxon>
        <taxon>Myrmicinae</taxon>
        <taxon>Temnothorax</taxon>
    </lineage>
</organism>
<feature type="region of interest" description="Disordered" evidence="1">
    <location>
        <begin position="87"/>
        <end position="145"/>
    </location>
</feature>
<name>A0A4S2L6X4_9HYME</name>
<gene>
    <name evidence="2" type="ORF">DBV15_08844</name>
</gene>
<dbReference type="EMBL" id="QBLH01000343">
    <property type="protein sequence ID" value="TGZ56359.1"/>
    <property type="molecule type" value="Genomic_DNA"/>
</dbReference>
<comment type="caution">
    <text evidence="2">The sequence shown here is derived from an EMBL/GenBank/DDBJ whole genome shotgun (WGS) entry which is preliminary data.</text>
</comment>
<accession>A0A4S2L6X4</accession>
<proteinExistence type="predicted"/>
<feature type="compositionally biased region" description="Polar residues" evidence="1">
    <location>
        <begin position="53"/>
        <end position="66"/>
    </location>
</feature>
<feature type="compositionally biased region" description="Basic and acidic residues" evidence="1">
    <location>
        <begin position="111"/>
        <end position="124"/>
    </location>
</feature>
<evidence type="ECO:0000256" key="1">
    <source>
        <dbReference type="SAM" id="MobiDB-lite"/>
    </source>
</evidence>
<evidence type="ECO:0000313" key="3">
    <source>
        <dbReference type="Proteomes" id="UP000310200"/>
    </source>
</evidence>
<keyword evidence="3" id="KW-1185">Reference proteome</keyword>
<sequence length="145" mass="16218">MDKAVKAVKAEKSASGEYSPPVQSLEQTTKDPGAVDNSKTSSSKDYDVDTFVEPQTSERSVTNEQQLENLDKINRLNRMVQRILNAIEEHSPSVPSPQPGFSTAEEYDMNPSERENDDRTRSEEQPDSQVLSSEQSRKRKGAVDE</sequence>